<reference evidence="2" key="1">
    <citation type="journal article" date="2019" name="Int. J. Syst. Evol. Microbiol.">
        <title>The Global Catalogue of Microorganisms (GCM) 10K type strain sequencing project: providing services to taxonomists for standard genome sequencing and annotation.</title>
        <authorList>
            <consortium name="The Broad Institute Genomics Platform"/>
            <consortium name="The Broad Institute Genome Sequencing Center for Infectious Disease"/>
            <person name="Wu L."/>
            <person name="Ma J."/>
        </authorList>
    </citation>
    <scope>NUCLEOTIDE SEQUENCE [LARGE SCALE GENOMIC DNA]</scope>
    <source>
        <strain evidence="2">JCM 16578</strain>
    </source>
</reference>
<proteinExistence type="predicted"/>
<name>A0ABP7KT54_9ACTN</name>
<protein>
    <submittedName>
        <fullName evidence="1">Uncharacterized protein</fullName>
    </submittedName>
</protein>
<gene>
    <name evidence="1" type="ORF">GCM10022207_61060</name>
</gene>
<keyword evidence="2" id="KW-1185">Reference proteome</keyword>
<evidence type="ECO:0000313" key="2">
    <source>
        <dbReference type="Proteomes" id="UP001501563"/>
    </source>
</evidence>
<sequence>MRFAQPGRRLPGRRPEFTALAEQVRAALQRKPRKEPDLARLTGACCARAVPLRTNPNAPDLS</sequence>
<dbReference type="Proteomes" id="UP001501563">
    <property type="component" value="Unassembled WGS sequence"/>
</dbReference>
<accession>A0ABP7KT54</accession>
<evidence type="ECO:0000313" key="1">
    <source>
        <dbReference type="EMBL" id="GAA3885497.1"/>
    </source>
</evidence>
<organism evidence="1 2">
    <name type="scientific">Streptomyces lannensis</name>
    <dbReference type="NCBI Taxonomy" id="766498"/>
    <lineage>
        <taxon>Bacteria</taxon>
        <taxon>Bacillati</taxon>
        <taxon>Actinomycetota</taxon>
        <taxon>Actinomycetes</taxon>
        <taxon>Kitasatosporales</taxon>
        <taxon>Streptomycetaceae</taxon>
        <taxon>Streptomyces</taxon>
    </lineage>
</organism>
<comment type="caution">
    <text evidence="1">The sequence shown here is derived from an EMBL/GenBank/DDBJ whole genome shotgun (WGS) entry which is preliminary data.</text>
</comment>
<dbReference type="EMBL" id="BAAAZA010000021">
    <property type="protein sequence ID" value="GAA3885497.1"/>
    <property type="molecule type" value="Genomic_DNA"/>
</dbReference>